<keyword evidence="14" id="KW-1185">Reference proteome</keyword>
<feature type="region of interest" description="Disordered" evidence="10">
    <location>
        <begin position="296"/>
        <end position="332"/>
    </location>
</feature>
<dbReference type="PANTHER" id="PTHR11351:SF3">
    <property type="entry name" value="BLL4393 PROTEIN"/>
    <property type="match status" value="1"/>
</dbReference>
<evidence type="ECO:0000256" key="2">
    <source>
        <dbReference type="ARBA" id="ARBA00008749"/>
    </source>
</evidence>
<evidence type="ECO:0000256" key="8">
    <source>
        <dbReference type="ARBA" id="ARBA00023098"/>
    </source>
</evidence>
<dbReference type="Proteomes" id="UP000272400">
    <property type="component" value="Unassembled WGS sequence"/>
</dbReference>
<accession>A0A3N1DBC8</accession>
<evidence type="ECO:0000256" key="1">
    <source>
        <dbReference type="ARBA" id="ARBA00004141"/>
    </source>
</evidence>
<evidence type="ECO:0000256" key="4">
    <source>
        <dbReference type="ARBA" id="ARBA00022832"/>
    </source>
</evidence>
<feature type="domain" description="Fatty acid desaturase" evidence="12">
    <location>
        <begin position="42"/>
        <end position="272"/>
    </location>
</feature>
<feature type="transmembrane region" description="Helical" evidence="11">
    <location>
        <begin position="7"/>
        <end position="29"/>
    </location>
</feature>
<dbReference type="Pfam" id="PF00487">
    <property type="entry name" value="FA_desaturase"/>
    <property type="match status" value="1"/>
</dbReference>
<keyword evidence="4" id="KW-0276">Fatty acid metabolism</keyword>
<feature type="transmembrane region" description="Helical" evidence="11">
    <location>
        <begin position="41"/>
        <end position="60"/>
    </location>
</feature>
<protein>
    <submittedName>
        <fullName evidence="13">Stearoyl-CoA desaturase (Delta-9 desaturase)</fullName>
    </submittedName>
</protein>
<reference evidence="13 14" key="1">
    <citation type="submission" date="2018-11" db="EMBL/GenBank/DDBJ databases">
        <title>Sequencing the genomes of 1000 actinobacteria strains.</title>
        <authorList>
            <person name="Klenk H.-P."/>
        </authorList>
    </citation>
    <scope>NUCLEOTIDE SEQUENCE [LARGE SCALE GENOMIC DNA]</scope>
    <source>
        <strain evidence="13 14">DSM 44254</strain>
    </source>
</reference>
<dbReference type="AlphaFoldDB" id="A0A3N1DBC8"/>
<evidence type="ECO:0000256" key="9">
    <source>
        <dbReference type="ARBA" id="ARBA00023136"/>
    </source>
</evidence>
<dbReference type="OrthoDB" id="19906at2"/>
<dbReference type="GO" id="GO:0016020">
    <property type="term" value="C:membrane"/>
    <property type="evidence" value="ECO:0007669"/>
    <property type="project" value="UniProtKB-SubCell"/>
</dbReference>
<dbReference type="CDD" id="cd03505">
    <property type="entry name" value="Delta9-FADS-like"/>
    <property type="match status" value="1"/>
</dbReference>
<dbReference type="RefSeq" id="WP_123669722.1">
    <property type="nucleotide sequence ID" value="NZ_RJKE01000001.1"/>
</dbReference>
<dbReference type="EMBL" id="RJKE01000001">
    <property type="protein sequence ID" value="ROO90820.1"/>
    <property type="molecule type" value="Genomic_DNA"/>
</dbReference>
<dbReference type="InterPro" id="IPR005804">
    <property type="entry name" value="FA_desaturase_dom"/>
</dbReference>
<feature type="transmembrane region" description="Helical" evidence="11">
    <location>
        <begin position="192"/>
        <end position="211"/>
    </location>
</feature>
<evidence type="ECO:0000256" key="5">
    <source>
        <dbReference type="ARBA" id="ARBA00022989"/>
    </source>
</evidence>
<dbReference type="GO" id="GO:0016717">
    <property type="term" value="F:oxidoreductase activity, acting on paired donors, with oxidation of a pair of donors resulting in the reduction of molecular oxygen to two molecules of water"/>
    <property type="evidence" value="ECO:0007669"/>
    <property type="project" value="InterPro"/>
</dbReference>
<gene>
    <name evidence="13" type="ORF">EDD29_8559</name>
</gene>
<keyword evidence="6" id="KW-0560">Oxidoreductase</keyword>
<evidence type="ECO:0000313" key="13">
    <source>
        <dbReference type="EMBL" id="ROO90820.1"/>
    </source>
</evidence>
<proteinExistence type="inferred from homology"/>
<sequence length="332" mass="36408">MDGRQHRLFILAVSLVPLLGVAVAMVLLWNRAFGVSDVVSLVVMYAIGGIGISTGFHRMLSHRSFKSGRAVQDVLAVAGTIAGQGPAIIWAAHHRRHHRVADRDGDPHSPYAGGEGSRRAILKGLWHAHLGWLFDEELTSDPVRYCPDLVRDRHLRWISEHFVGIVVAGLAAPALIGFAVSGGEPMAALTGFVWGGLVRLFLLSHFTYAVNSLGHFHGRRRFSTPDESRNIGWLAVPSFGDSWHNNHHAFPRAAGHGMRWYEIDPSAWLIKGLAALGLVWDVIEIDKDRQDQRAAGLARIGGGRHARNEPPVPLAEMPRRGRRPAADAADIE</sequence>
<dbReference type="InterPro" id="IPR015876">
    <property type="entry name" value="Acyl-CoA_DS"/>
</dbReference>
<organism evidence="13 14">
    <name type="scientific">Actinocorallia herbida</name>
    <dbReference type="NCBI Taxonomy" id="58109"/>
    <lineage>
        <taxon>Bacteria</taxon>
        <taxon>Bacillati</taxon>
        <taxon>Actinomycetota</taxon>
        <taxon>Actinomycetes</taxon>
        <taxon>Streptosporangiales</taxon>
        <taxon>Thermomonosporaceae</taxon>
        <taxon>Actinocorallia</taxon>
    </lineage>
</organism>
<evidence type="ECO:0000256" key="3">
    <source>
        <dbReference type="ARBA" id="ARBA00022692"/>
    </source>
</evidence>
<comment type="subcellular location">
    <subcellularLocation>
        <location evidence="1">Membrane</location>
        <topology evidence="1">Multi-pass membrane protein</topology>
    </subcellularLocation>
</comment>
<evidence type="ECO:0000256" key="6">
    <source>
        <dbReference type="ARBA" id="ARBA00023002"/>
    </source>
</evidence>
<evidence type="ECO:0000313" key="14">
    <source>
        <dbReference type="Proteomes" id="UP000272400"/>
    </source>
</evidence>
<name>A0A3N1DBC8_9ACTN</name>
<comment type="similarity">
    <text evidence="2">Belongs to the fatty acid desaturase type 2 family.</text>
</comment>
<evidence type="ECO:0000256" key="11">
    <source>
        <dbReference type="SAM" id="Phobius"/>
    </source>
</evidence>
<comment type="caution">
    <text evidence="13">The sequence shown here is derived from an EMBL/GenBank/DDBJ whole genome shotgun (WGS) entry which is preliminary data.</text>
</comment>
<dbReference type="PRINTS" id="PR00075">
    <property type="entry name" value="FACDDSATRASE"/>
</dbReference>
<keyword evidence="3 11" id="KW-0812">Transmembrane</keyword>
<dbReference type="GO" id="GO:0006631">
    <property type="term" value="P:fatty acid metabolic process"/>
    <property type="evidence" value="ECO:0007669"/>
    <property type="project" value="UniProtKB-KW"/>
</dbReference>
<evidence type="ECO:0000259" key="12">
    <source>
        <dbReference type="Pfam" id="PF00487"/>
    </source>
</evidence>
<dbReference type="PANTHER" id="PTHR11351">
    <property type="entry name" value="ACYL-COA DESATURASE"/>
    <property type="match status" value="1"/>
</dbReference>
<keyword evidence="9 11" id="KW-0472">Membrane</keyword>
<keyword evidence="7" id="KW-0408">Iron</keyword>
<feature type="transmembrane region" description="Helical" evidence="11">
    <location>
        <begin position="161"/>
        <end position="180"/>
    </location>
</feature>
<keyword evidence="8" id="KW-0443">Lipid metabolism</keyword>
<evidence type="ECO:0000256" key="10">
    <source>
        <dbReference type="SAM" id="MobiDB-lite"/>
    </source>
</evidence>
<evidence type="ECO:0000256" key="7">
    <source>
        <dbReference type="ARBA" id="ARBA00023004"/>
    </source>
</evidence>
<keyword evidence="5 11" id="KW-1133">Transmembrane helix</keyword>